<organism evidence="1 2">
    <name type="scientific">Cellulomonas hominis</name>
    <dbReference type="NCBI Taxonomy" id="156981"/>
    <lineage>
        <taxon>Bacteria</taxon>
        <taxon>Bacillati</taxon>
        <taxon>Actinomycetota</taxon>
        <taxon>Actinomycetes</taxon>
        <taxon>Micrococcales</taxon>
        <taxon>Cellulomonadaceae</taxon>
        <taxon>Cellulomonas</taxon>
    </lineage>
</organism>
<proteinExistence type="predicted"/>
<protein>
    <submittedName>
        <fullName evidence="1">Uncharacterized protein</fullName>
    </submittedName>
</protein>
<evidence type="ECO:0000313" key="2">
    <source>
        <dbReference type="Proteomes" id="UP000308121"/>
    </source>
</evidence>
<gene>
    <name evidence="1" type="ORF">FA014_00225</name>
</gene>
<dbReference type="RefSeq" id="WP_154727701.1">
    <property type="nucleotide sequence ID" value="NZ_SZYE01000001.1"/>
</dbReference>
<dbReference type="Proteomes" id="UP000308121">
    <property type="component" value="Unassembled WGS sequence"/>
</dbReference>
<dbReference type="AlphaFoldDB" id="A0A7Z8K3Y3"/>
<name>A0A7Z8K3Y3_9CELL</name>
<accession>A0A7Z8K3Y3</accession>
<reference evidence="1 2" key="1">
    <citation type="submission" date="2019-05" db="EMBL/GenBank/DDBJ databases">
        <title>Genome sequence of Cellulomonas hominis strain CS1.</title>
        <authorList>
            <person name="Belmont J."/>
            <person name="Maclea K.S."/>
        </authorList>
    </citation>
    <scope>NUCLEOTIDE SEQUENCE [LARGE SCALE GENOMIC DNA]</scope>
    <source>
        <strain evidence="1 2">CS1</strain>
    </source>
</reference>
<dbReference type="EMBL" id="SZYE01000001">
    <property type="protein sequence ID" value="TKR27476.1"/>
    <property type="molecule type" value="Genomic_DNA"/>
</dbReference>
<sequence length="123" mass="13675">MTFGRDAFNSEENLRRAIAHHLENSEIIQDFVGDRPEQYETFEDQDQTTVTVHVDSLKIEDDGDDATASYTAAVEVRRALAGQDARGDETVYTTEVVNGQVSGSVTITVGEPDIDDLNDPYYE</sequence>
<comment type="caution">
    <text evidence="1">The sequence shown here is derived from an EMBL/GenBank/DDBJ whole genome shotgun (WGS) entry which is preliminary data.</text>
</comment>
<evidence type="ECO:0000313" key="1">
    <source>
        <dbReference type="EMBL" id="TKR27476.1"/>
    </source>
</evidence>